<organism evidence="1 2">
    <name type="scientific">Diploptera punctata</name>
    <name type="common">Pacific beetle cockroach</name>
    <dbReference type="NCBI Taxonomy" id="6984"/>
    <lineage>
        <taxon>Eukaryota</taxon>
        <taxon>Metazoa</taxon>
        <taxon>Ecdysozoa</taxon>
        <taxon>Arthropoda</taxon>
        <taxon>Hexapoda</taxon>
        <taxon>Insecta</taxon>
        <taxon>Pterygota</taxon>
        <taxon>Neoptera</taxon>
        <taxon>Polyneoptera</taxon>
        <taxon>Dictyoptera</taxon>
        <taxon>Blattodea</taxon>
        <taxon>Blaberoidea</taxon>
        <taxon>Blaberidae</taxon>
        <taxon>Diplopterinae</taxon>
        <taxon>Diploptera</taxon>
    </lineage>
</organism>
<keyword evidence="2" id="KW-1185">Reference proteome</keyword>
<comment type="caution">
    <text evidence="1">The sequence shown here is derived from an EMBL/GenBank/DDBJ whole genome shotgun (WGS) entry which is preliminary data.</text>
</comment>
<protein>
    <submittedName>
        <fullName evidence="1">Uncharacterized protein</fullName>
    </submittedName>
</protein>
<proteinExistence type="predicted"/>
<dbReference type="EMBL" id="JASPKZ010009237">
    <property type="protein sequence ID" value="KAJ9577894.1"/>
    <property type="molecule type" value="Genomic_DNA"/>
</dbReference>
<accession>A0AAD7ZC23</accession>
<feature type="non-terminal residue" evidence="1">
    <location>
        <position position="52"/>
    </location>
</feature>
<evidence type="ECO:0000313" key="1">
    <source>
        <dbReference type="EMBL" id="KAJ9577894.1"/>
    </source>
</evidence>
<dbReference type="Proteomes" id="UP001233999">
    <property type="component" value="Unassembled WGS sequence"/>
</dbReference>
<evidence type="ECO:0000313" key="2">
    <source>
        <dbReference type="Proteomes" id="UP001233999"/>
    </source>
</evidence>
<dbReference type="AlphaFoldDB" id="A0AAD7ZC23"/>
<reference evidence="1" key="2">
    <citation type="submission" date="2023-05" db="EMBL/GenBank/DDBJ databases">
        <authorList>
            <person name="Fouks B."/>
        </authorList>
    </citation>
    <scope>NUCLEOTIDE SEQUENCE</scope>
    <source>
        <strain evidence="1">Stay&amp;Tobe</strain>
        <tissue evidence="1">Testes</tissue>
    </source>
</reference>
<reference evidence="1" key="1">
    <citation type="journal article" date="2023" name="IScience">
        <title>Live-bearing cockroach genome reveals convergent evolutionary mechanisms linked to viviparity in insects and beyond.</title>
        <authorList>
            <person name="Fouks B."/>
            <person name="Harrison M.C."/>
            <person name="Mikhailova A.A."/>
            <person name="Marchal E."/>
            <person name="English S."/>
            <person name="Carruthers M."/>
            <person name="Jennings E.C."/>
            <person name="Chiamaka E.L."/>
            <person name="Frigard R.A."/>
            <person name="Pippel M."/>
            <person name="Attardo G.M."/>
            <person name="Benoit J.B."/>
            <person name="Bornberg-Bauer E."/>
            <person name="Tobe S.S."/>
        </authorList>
    </citation>
    <scope>NUCLEOTIDE SEQUENCE</scope>
    <source>
        <strain evidence="1">Stay&amp;Tobe</strain>
    </source>
</reference>
<sequence length="52" mass="6215">YRTNTYLKDYRINRFHLGNQEKDRLNFSLDEGLLAQQKDTFGEGFLPPPLQR</sequence>
<name>A0AAD7ZC23_DIPPU</name>
<gene>
    <name evidence="1" type="ORF">L9F63_025250</name>
</gene>
<feature type="non-terminal residue" evidence="1">
    <location>
        <position position="1"/>
    </location>
</feature>